<dbReference type="Proteomes" id="UP000299102">
    <property type="component" value="Unassembled WGS sequence"/>
</dbReference>
<protein>
    <submittedName>
        <fullName evidence="1">Uncharacterized protein</fullName>
    </submittedName>
</protein>
<comment type="caution">
    <text evidence="1">The sequence shown here is derived from an EMBL/GenBank/DDBJ whole genome shotgun (WGS) entry which is preliminary data.</text>
</comment>
<proteinExistence type="predicted"/>
<dbReference type="AlphaFoldDB" id="A0A4C1VE61"/>
<dbReference type="EMBL" id="BGZK01000319">
    <property type="protein sequence ID" value="GBP36527.1"/>
    <property type="molecule type" value="Genomic_DNA"/>
</dbReference>
<evidence type="ECO:0000313" key="2">
    <source>
        <dbReference type="Proteomes" id="UP000299102"/>
    </source>
</evidence>
<evidence type="ECO:0000313" key="1">
    <source>
        <dbReference type="EMBL" id="GBP36527.1"/>
    </source>
</evidence>
<accession>A0A4C1VE61</accession>
<reference evidence="1 2" key="1">
    <citation type="journal article" date="2019" name="Commun. Biol.">
        <title>The bagworm genome reveals a unique fibroin gene that provides high tensile strength.</title>
        <authorList>
            <person name="Kono N."/>
            <person name="Nakamura H."/>
            <person name="Ohtoshi R."/>
            <person name="Tomita M."/>
            <person name="Numata K."/>
            <person name="Arakawa K."/>
        </authorList>
    </citation>
    <scope>NUCLEOTIDE SEQUENCE [LARGE SCALE GENOMIC DNA]</scope>
</reference>
<organism evidence="1 2">
    <name type="scientific">Eumeta variegata</name>
    <name type="common">Bagworm moth</name>
    <name type="synonym">Eumeta japonica</name>
    <dbReference type="NCBI Taxonomy" id="151549"/>
    <lineage>
        <taxon>Eukaryota</taxon>
        <taxon>Metazoa</taxon>
        <taxon>Ecdysozoa</taxon>
        <taxon>Arthropoda</taxon>
        <taxon>Hexapoda</taxon>
        <taxon>Insecta</taxon>
        <taxon>Pterygota</taxon>
        <taxon>Neoptera</taxon>
        <taxon>Endopterygota</taxon>
        <taxon>Lepidoptera</taxon>
        <taxon>Glossata</taxon>
        <taxon>Ditrysia</taxon>
        <taxon>Tineoidea</taxon>
        <taxon>Psychidae</taxon>
        <taxon>Oiketicinae</taxon>
        <taxon>Eumeta</taxon>
    </lineage>
</organism>
<name>A0A4C1VE61_EUMVA</name>
<gene>
    <name evidence="1" type="ORF">EVAR_8360_1</name>
</gene>
<keyword evidence="2" id="KW-1185">Reference proteome</keyword>
<sequence>MWNSSVTLRKAVEDNTLAKKSDSEVPELFINRSILVLGIIREFLCDMVEPHQRAVQAGIFCCIHSIGICASKHGCERLKEKDPRNTIDTCKCICKEQEEQSVSNTS</sequence>